<keyword evidence="3" id="KW-1185">Reference proteome</keyword>
<protein>
    <submittedName>
        <fullName evidence="2">Uncharacterized protein</fullName>
    </submittedName>
</protein>
<evidence type="ECO:0000256" key="1">
    <source>
        <dbReference type="SAM" id="Phobius"/>
    </source>
</evidence>
<keyword evidence="1" id="KW-0472">Membrane</keyword>
<dbReference type="Proteomes" id="UP000289738">
    <property type="component" value="Chromosome A06"/>
</dbReference>
<keyword evidence="1" id="KW-0812">Transmembrane</keyword>
<sequence length="85" mass="9382">MKMNHFCAEKVEDTERGGGVLVSLLLLIVCFGDQLFLPLVSHVASCFVSFYTVPTLLVSVCVLNRIKSSRVNVILLPIVNFKGEI</sequence>
<dbReference type="AlphaFoldDB" id="A0A445CMM6"/>
<evidence type="ECO:0000313" key="3">
    <source>
        <dbReference type="Proteomes" id="UP000289738"/>
    </source>
</evidence>
<accession>A0A445CMM6</accession>
<dbReference type="EMBL" id="SDMP01000006">
    <property type="protein sequence ID" value="RYR52172.1"/>
    <property type="molecule type" value="Genomic_DNA"/>
</dbReference>
<gene>
    <name evidence="2" type="ORF">Ahy_A06g027086</name>
</gene>
<organism evidence="2 3">
    <name type="scientific">Arachis hypogaea</name>
    <name type="common">Peanut</name>
    <dbReference type="NCBI Taxonomy" id="3818"/>
    <lineage>
        <taxon>Eukaryota</taxon>
        <taxon>Viridiplantae</taxon>
        <taxon>Streptophyta</taxon>
        <taxon>Embryophyta</taxon>
        <taxon>Tracheophyta</taxon>
        <taxon>Spermatophyta</taxon>
        <taxon>Magnoliopsida</taxon>
        <taxon>eudicotyledons</taxon>
        <taxon>Gunneridae</taxon>
        <taxon>Pentapetalae</taxon>
        <taxon>rosids</taxon>
        <taxon>fabids</taxon>
        <taxon>Fabales</taxon>
        <taxon>Fabaceae</taxon>
        <taxon>Papilionoideae</taxon>
        <taxon>50 kb inversion clade</taxon>
        <taxon>dalbergioids sensu lato</taxon>
        <taxon>Dalbergieae</taxon>
        <taxon>Pterocarpus clade</taxon>
        <taxon>Arachis</taxon>
    </lineage>
</organism>
<proteinExistence type="predicted"/>
<comment type="caution">
    <text evidence="2">The sequence shown here is derived from an EMBL/GenBank/DDBJ whole genome shotgun (WGS) entry which is preliminary data.</text>
</comment>
<name>A0A445CMM6_ARAHY</name>
<evidence type="ECO:0000313" key="2">
    <source>
        <dbReference type="EMBL" id="RYR52172.1"/>
    </source>
</evidence>
<keyword evidence="1" id="KW-1133">Transmembrane helix</keyword>
<feature type="transmembrane region" description="Helical" evidence="1">
    <location>
        <begin position="42"/>
        <end position="63"/>
    </location>
</feature>
<reference evidence="2 3" key="1">
    <citation type="submission" date="2019-01" db="EMBL/GenBank/DDBJ databases">
        <title>Sequencing of cultivated peanut Arachis hypogaea provides insights into genome evolution and oil improvement.</title>
        <authorList>
            <person name="Chen X."/>
        </authorList>
    </citation>
    <scope>NUCLEOTIDE SEQUENCE [LARGE SCALE GENOMIC DNA]</scope>
    <source>
        <strain evidence="3">cv. Fuhuasheng</strain>
        <tissue evidence="2">Leaves</tissue>
    </source>
</reference>